<dbReference type="EMBL" id="CP021417">
    <property type="protein sequence ID" value="WCV10575.1"/>
    <property type="molecule type" value="Genomic_DNA"/>
</dbReference>
<organism evidence="1 2">
    <name type="scientific">Corynebacterium silvaticum</name>
    <dbReference type="NCBI Taxonomy" id="2320431"/>
    <lineage>
        <taxon>Bacteria</taxon>
        <taxon>Bacillati</taxon>
        <taxon>Actinomycetota</taxon>
        <taxon>Actinomycetes</taxon>
        <taxon>Mycobacteriales</taxon>
        <taxon>Corynebacteriaceae</taxon>
        <taxon>Corynebacterium</taxon>
    </lineage>
</organism>
<evidence type="ECO:0000313" key="1">
    <source>
        <dbReference type="EMBL" id="WCV10575.1"/>
    </source>
</evidence>
<gene>
    <name evidence="1" type="ORF">CBE74_12800</name>
</gene>
<reference evidence="1 2" key="4">
    <citation type="journal article" date="2020" name="PLoS ONE">
        <title>Taxonomic classification of strain PO100/5 shows a broader geographic distribution and genetic markers of the recently described Corynebacterium silvaticum.</title>
        <authorList>
            <person name="Viana M.V.C."/>
            <person name="Profeta R."/>
            <person name="da Silva A.L."/>
            <person name="Hurtado R."/>
            <person name="Cerqueira J.C."/>
            <person name="Ribeiro B.F.S."/>
            <person name="Almeida M.O."/>
            <person name="Morais-Rodrigues F."/>
            <person name="Soares S.C."/>
            <person name="Oliveira M."/>
            <person name="Tavares L."/>
            <person name="Figueiredo H."/>
            <person name="Wattam A.R."/>
            <person name="Barh D."/>
            <person name="Ghosh P."/>
            <person name="Silva A."/>
            <person name="Azevedo V."/>
        </authorList>
    </citation>
    <scope>NUCLEOTIDE SEQUENCE [LARGE SCALE GENOMIC DNA]</scope>
    <source>
        <strain evidence="1 2">PO100/5</strain>
    </source>
</reference>
<proteinExistence type="predicted"/>
<keyword evidence="2" id="KW-1185">Reference proteome</keyword>
<evidence type="ECO:0000313" key="2">
    <source>
        <dbReference type="Proteomes" id="UP000195652"/>
    </source>
</evidence>
<accession>A0ACD4PY17</accession>
<sequence>MKTYSPRTVFSRRGGVSVVCAAITFASLVAVAAPALSVEEPNDSLAVVQRQSVAPTGEAPAARFTVTFNQMTTLDQAKRMNVLDNIVEEFSSDASFVRQMFDGSYVVELNPPVPAERIPSLRGTLESKAEIAYADIDRVQYSPLLLPHLTTNTTSINGTSLTSSVRTSIRRGHRVQTVLRPLSPWWIQASLATPILTTRSCPATT</sequence>
<protein>
    <submittedName>
        <fullName evidence="1">Uncharacterized protein</fullName>
    </submittedName>
</protein>
<reference evidence="1 2" key="3">
    <citation type="journal article" date="2020" name="Int. J. Syst. Evol. Microbiol.">
        <title>Corynebacterium silvaticum sp. nov., a unique group of NTTB corynebacteria in wild boar and roe deer.</title>
        <authorList>
            <person name="Dangel A."/>
            <person name="Berger A."/>
            <person name="Rau J."/>
            <person name="Eisenberg T."/>
            <person name="Kampfer P."/>
            <person name="Margos G."/>
            <person name="Contzen M."/>
            <person name="Busse H.J."/>
            <person name="Konrad R."/>
            <person name="Peters M."/>
            <person name="Sting R."/>
            <person name="Sing A."/>
        </authorList>
    </citation>
    <scope>NUCLEOTIDE SEQUENCE [LARGE SCALE GENOMIC DNA]</scope>
    <source>
        <strain evidence="1 2">PO100/5</strain>
    </source>
</reference>
<dbReference type="Proteomes" id="UP000195652">
    <property type="component" value="Chromosome"/>
</dbReference>
<reference evidence="1 2" key="2">
    <citation type="journal article" date="2020" name="Antonie Van Leeuwenhoek">
        <title>Phylogenomic characterisation of a novel corynebacterial species pathogenic to animals.</title>
        <authorList>
            <person name="Moller J."/>
            <person name="Musella L."/>
            <person name="Melnikov V."/>
            <person name="Geissdorfer W."/>
            <person name="Burkovski A."/>
            <person name="Sangal V."/>
        </authorList>
    </citation>
    <scope>NUCLEOTIDE SEQUENCE [LARGE SCALE GENOMIC DNA]</scope>
    <source>
        <strain evidence="1 2">PO100/5</strain>
    </source>
</reference>
<reference evidence="1 2" key="1">
    <citation type="journal article" date="2014" name="BMC Vet. Res.">
        <title>First report of Corynebacterium pseudotuberculosis from caseous lymphadenitis lesions in Black Alentejano pig (Sus scrofa domesticus).</title>
        <authorList>
            <person name="Oliveira M."/>
            <person name="Barroco C."/>
            <person name="Mottola C."/>
            <person name="Santos R."/>
            <person name="Lemsaddek A."/>
            <person name="Tavares L."/>
            <person name="Semedo-Lemsaddek T."/>
        </authorList>
    </citation>
    <scope>NUCLEOTIDE SEQUENCE [LARGE SCALE GENOMIC DNA]</scope>
    <source>
        <strain evidence="1 2">PO100/5</strain>
    </source>
</reference>
<name>A0ACD4PY17_9CORY</name>